<dbReference type="Proteomes" id="UP001519344">
    <property type="component" value="Unassembled WGS sequence"/>
</dbReference>
<protein>
    <submittedName>
        <fullName evidence="7">UDP-N-acetylmuramyl pentapeptide phosphotransferase/UDP-N-acetylglucosamine-1-phosphate transferase</fullName>
    </submittedName>
</protein>
<evidence type="ECO:0000256" key="6">
    <source>
        <dbReference type="SAM" id="Phobius"/>
    </source>
</evidence>
<feature type="transmembrane region" description="Helical" evidence="6">
    <location>
        <begin position="211"/>
        <end position="228"/>
    </location>
</feature>
<keyword evidence="2" id="KW-0808">Transferase</keyword>
<keyword evidence="3 6" id="KW-0812">Transmembrane</keyword>
<feature type="transmembrane region" description="Helical" evidence="6">
    <location>
        <begin position="240"/>
        <end position="269"/>
    </location>
</feature>
<keyword evidence="8" id="KW-1185">Reference proteome</keyword>
<reference evidence="7 8" key="1">
    <citation type="submission" date="2021-03" db="EMBL/GenBank/DDBJ databases">
        <title>Genomic Encyclopedia of Type Strains, Phase IV (KMG-IV): sequencing the most valuable type-strain genomes for metagenomic binning, comparative biology and taxonomic classification.</title>
        <authorList>
            <person name="Goeker M."/>
        </authorList>
    </citation>
    <scope>NUCLEOTIDE SEQUENCE [LARGE SCALE GENOMIC DNA]</scope>
    <source>
        <strain evidence="7 8">DSM 24950</strain>
    </source>
</reference>
<dbReference type="InterPro" id="IPR000715">
    <property type="entry name" value="Glycosyl_transferase_4"/>
</dbReference>
<organism evidence="7 8">
    <name type="scientific">Paenibacillus aceris</name>
    <dbReference type="NCBI Taxonomy" id="869555"/>
    <lineage>
        <taxon>Bacteria</taxon>
        <taxon>Bacillati</taxon>
        <taxon>Bacillota</taxon>
        <taxon>Bacilli</taxon>
        <taxon>Bacillales</taxon>
        <taxon>Paenibacillaceae</taxon>
        <taxon>Paenibacillus</taxon>
    </lineage>
</organism>
<evidence type="ECO:0000256" key="2">
    <source>
        <dbReference type="ARBA" id="ARBA00022679"/>
    </source>
</evidence>
<evidence type="ECO:0000256" key="4">
    <source>
        <dbReference type="ARBA" id="ARBA00022989"/>
    </source>
</evidence>
<accession>A0ABS4HTV0</accession>
<evidence type="ECO:0000313" key="8">
    <source>
        <dbReference type="Proteomes" id="UP001519344"/>
    </source>
</evidence>
<keyword evidence="5 6" id="KW-0472">Membrane</keyword>
<evidence type="ECO:0000256" key="5">
    <source>
        <dbReference type="ARBA" id="ARBA00023136"/>
    </source>
</evidence>
<evidence type="ECO:0000256" key="1">
    <source>
        <dbReference type="ARBA" id="ARBA00004141"/>
    </source>
</evidence>
<name>A0ABS4HTV0_9BACL</name>
<evidence type="ECO:0000256" key="3">
    <source>
        <dbReference type="ARBA" id="ARBA00022692"/>
    </source>
</evidence>
<feature type="transmembrane region" description="Helical" evidence="6">
    <location>
        <begin position="50"/>
        <end position="70"/>
    </location>
</feature>
<sequence length="297" mass="33668">MVFIGSILDLIVLAAAGRWLLPHVQRFLESHGQVEANYTGQLIPRGVGSALWLLLWLHDLILQMTIWVLNDHVRIDFPSWIILLETNQRLFTFAATVIFLLGWTDDLIGSKEIKGLRGHYRYWKESKTFSMGAVKAVGIATAAGWLVLSLRNEQTPTWWMGGQMVLLTMMTNTLNLLDVRPGRSFKFFFTGVFAVVLLGLLMKGFSARELFPIWPVCIGGFFVYRMDVRGRGMLGDAGANLLGFTLGYAVIMTLPWEIQCLMIAVLIFLHQQAEVSSITAMIERNRFLNWLDRLGRT</sequence>
<comment type="subcellular location">
    <subcellularLocation>
        <location evidence="1">Membrane</location>
        <topology evidence="1">Multi-pass membrane protein</topology>
    </subcellularLocation>
</comment>
<feature type="transmembrane region" description="Helical" evidence="6">
    <location>
        <begin position="90"/>
        <end position="108"/>
    </location>
</feature>
<dbReference type="RefSeq" id="WP_167053643.1">
    <property type="nucleotide sequence ID" value="NZ_JAAOZR010000006.1"/>
</dbReference>
<keyword evidence="4 6" id="KW-1133">Transmembrane helix</keyword>
<feature type="transmembrane region" description="Helical" evidence="6">
    <location>
        <begin position="187"/>
        <end position="205"/>
    </location>
</feature>
<dbReference type="EMBL" id="JAGGKV010000002">
    <property type="protein sequence ID" value="MBP1962057.1"/>
    <property type="molecule type" value="Genomic_DNA"/>
</dbReference>
<feature type="transmembrane region" description="Helical" evidence="6">
    <location>
        <begin position="129"/>
        <end position="150"/>
    </location>
</feature>
<comment type="caution">
    <text evidence="7">The sequence shown here is derived from an EMBL/GenBank/DDBJ whole genome shotgun (WGS) entry which is preliminary data.</text>
</comment>
<gene>
    <name evidence="7" type="ORF">J2Z65_001255</name>
</gene>
<evidence type="ECO:0000313" key="7">
    <source>
        <dbReference type="EMBL" id="MBP1962057.1"/>
    </source>
</evidence>
<proteinExistence type="predicted"/>
<dbReference type="Pfam" id="PF00953">
    <property type="entry name" value="Glycos_transf_4"/>
    <property type="match status" value="1"/>
</dbReference>